<keyword evidence="15" id="KW-1185">Reference proteome</keyword>
<dbReference type="Gene3D" id="3.40.47.10">
    <property type="match status" value="1"/>
</dbReference>
<evidence type="ECO:0000256" key="1">
    <source>
        <dbReference type="ARBA" id="ARBA00005194"/>
    </source>
</evidence>
<comment type="caution">
    <text evidence="14">The sequence shown here is derived from an EMBL/GenBank/DDBJ whole genome shotgun (WGS) entry which is preliminary data.</text>
</comment>
<dbReference type="PROSITE" id="PS00606">
    <property type="entry name" value="KS3_1"/>
    <property type="match status" value="1"/>
</dbReference>
<evidence type="ECO:0000256" key="12">
    <source>
        <dbReference type="RuleBase" id="RU003694"/>
    </source>
</evidence>
<dbReference type="PROSITE" id="PS52004">
    <property type="entry name" value="KS3_2"/>
    <property type="match status" value="1"/>
</dbReference>
<evidence type="ECO:0000256" key="9">
    <source>
        <dbReference type="ARBA" id="ARBA00023160"/>
    </source>
</evidence>
<dbReference type="Pfam" id="PF00109">
    <property type="entry name" value="ketoacyl-synt"/>
    <property type="match status" value="1"/>
</dbReference>
<keyword evidence="10 11" id="KW-0012">Acyltransferase</keyword>
<comment type="catalytic activity">
    <reaction evidence="11">
        <text>a fatty acyl-[ACP] + malonyl-[ACP] + H(+) = a 3-oxoacyl-[ACP] + holo-[ACP] + CO2</text>
        <dbReference type="Rhea" id="RHEA:22836"/>
        <dbReference type="Rhea" id="RHEA-COMP:9623"/>
        <dbReference type="Rhea" id="RHEA-COMP:9685"/>
        <dbReference type="Rhea" id="RHEA-COMP:9916"/>
        <dbReference type="Rhea" id="RHEA-COMP:14125"/>
        <dbReference type="ChEBI" id="CHEBI:15378"/>
        <dbReference type="ChEBI" id="CHEBI:16526"/>
        <dbReference type="ChEBI" id="CHEBI:64479"/>
        <dbReference type="ChEBI" id="CHEBI:78449"/>
        <dbReference type="ChEBI" id="CHEBI:78776"/>
        <dbReference type="ChEBI" id="CHEBI:138651"/>
    </reaction>
</comment>
<dbReference type="SUPFAM" id="SSF53901">
    <property type="entry name" value="Thiolase-like"/>
    <property type="match status" value="2"/>
</dbReference>
<keyword evidence="9 11" id="KW-0275">Fatty acid biosynthesis</keyword>
<dbReference type="Pfam" id="PF02801">
    <property type="entry name" value="Ketoacyl-synt_C"/>
    <property type="match status" value="1"/>
</dbReference>
<dbReference type="InterPro" id="IPR014031">
    <property type="entry name" value="Ketoacyl_synth_C"/>
</dbReference>
<keyword evidence="6 11" id="KW-0808">Transferase</keyword>
<comment type="pathway">
    <text evidence="1 11">Lipid metabolism; fatty acid biosynthesis.</text>
</comment>
<gene>
    <name evidence="14" type="ORF">BROSI_A3842</name>
</gene>
<evidence type="ECO:0000256" key="11">
    <source>
        <dbReference type="PIRNR" id="PIRNR000447"/>
    </source>
</evidence>
<dbReference type="InterPro" id="IPR016039">
    <property type="entry name" value="Thiolase-like"/>
</dbReference>
<accession>A0ABQ0K346</accession>
<sequence length="408" mass="43707">MNKRVVITGVGMITPIGSGKDTFWSALITGVSGVDDVTCIDTSGYKVHKGCEVKNFKYSDYIKNGVLKKIGKGSQFAIAATKLALNDARLDIHTVDLERFGVSVGTTAGEIQILEKVNYIRHKEGEDKVDPDLFLMHPCNNIPANVAIEFGFKGPNTIIPTACAAGNYAIGYAYDLIKFGRVDMMVAGGSDPFSKVAYTGFARLGAIAPEICQPFDKNRKGMMVGEGAGMLLLESLDHAMERNANIYAEIIGYGLSCDAYHITIPHPDGEGVVSAMKKALKSANLKPEDVQYVSAHGTGTPANDKAETISIKKVFGDKPEHLAISSIKSMIGHTMGAASAIEAITCALVVQNDIIPPTINYETPDPECDLDYVPNVARKQTVNIALNNAHAFGGNNSCLVVKKFTGRT</sequence>
<evidence type="ECO:0000256" key="8">
    <source>
        <dbReference type="ARBA" id="ARBA00023098"/>
    </source>
</evidence>
<dbReference type="Proteomes" id="UP000032309">
    <property type="component" value="Unassembled WGS sequence"/>
</dbReference>
<dbReference type="EMBL" id="BAFN01000001">
    <property type="protein sequence ID" value="GAN35293.1"/>
    <property type="molecule type" value="Genomic_DNA"/>
</dbReference>
<proteinExistence type="inferred from homology"/>
<dbReference type="InterPro" id="IPR018201">
    <property type="entry name" value="Ketoacyl_synth_AS"/>
</dbReference>
<name>A0ABQ0K346_9BACT</name>
<dbReference type="InterPro" id="IPR020841">
    <property type="entry name" value="PKS_Beta-ketoAc_synthase_dom"/>
</dbReference>
<dbReference type="PANTHER" id="PTHR11712">
    <property type="entry name" value="POLYKETIDE SYNTHASE-RELATED"/>
    <property type="match status" value="1"/>
</dbReference>
<dbReference type="CDD" id="cd00834">
    <property type="entry name" value="KAS_I_II"/>
    <property type="match status" value="1"/>
</dbReference>
<keyword evidence="7" id="KW-0276">Fatty acid metabolism</keyword>
<evidence type="ECO:0000313" key="14">
    <source>
        <dbReference type="EMBL" id="GAN35293.1"/>
    </source>
</evidence>
<keyword evidence="5 11" id="KW-0444">Lipid biosynthesis</keyword>
<dbReference type="RefSeq" id="WP_082059317.1">
    <property type="nucleotide sequence ID" value="NZ_BAFN01000001.1"/>
</dbReference>
<dbReference type="InterPro" id="IPR014030">
    <property type="entry name" value="Ketoacyl_synth_N"/>
</dbReference>
<evidence type="ECO:0000256" key="4">
    <source>
        <dbReference type="ARBA" id="ARBA00014657"/>
    </source>
</evidence>
<comment type="similarity">
    <text evidence="2 11 12">Belongs to the thiolase-like superfamily. Beta-ketoacyl-ACP synthases family.</text>
</comment>
<evidence type="ECO:0000259" key="13">
    <source>
        <dbReference type="PROSITE" id="PS52004"/>
    </source>
</evidence>
<dbReference type="InterPro" id="IPR000794">
    <property type="entry name" value="Beta-ketoacyl_synthase"/>
</dbReference>
<evidence type="ECO:0000256" key="2">
    <source>
        <dbReference type="ARBA" id="ARBA00008467"/>
    </source>
</evidence>
<evidence type="ECO:0000256" key="3">
    <source>
        <dbReference type="ARBA" id="ARBA00012356"/>
    </source>
</evidence>
<evidence type="ECO:0000313" key="15">
    <source>
        <dbReference type="Proteomes" id="UP000032309"/>
    </source>
</evidence>
<dbReference type="EC" id="2.3.1.179" evidence="3 11"/>
<dbReference type="NCBIfam" id="NF005589">
    <property type="entry name" value="PRK07314.1"/>
    <property type="match status" value="1"/>
</dbReference>
<protein>
    <recommendedName>
        <fullName evidence="4 11">3-oxoacyl-[acyl-carrier-protein] synthase 2</fullName>
        <ecNumber evidence="3 11">2.3.1.179</ecNumber>
    </recommendedName>
</protein>
<evidence type="ECO:0000256" key="7">
    <source>
        <dbReference type="ARBA" id="ARBA00022832"/>
    </source>
</evidence>
<dbReference type="SMART" id="SM00825">
    <property type="entry name" value="PKS_KS"/>
    <property type="match status" value="1"/>
</dbReference>
<comment type="function">
    <text evidence="11">Involved in the type II fatty acid elongation cycle. Catalyzes the elongation of a wide range of acyl-ACP by the addition of two carbons from malonyl-ACP to an acyl acceptor. Can efficiently catalyze the conversion of palmitoleoyl-ACP (cis-hexadec-9-enoyl-ACP) to cis-vaccenoyl-ACP (cis-octadec-11-enoyl-ACP), an essential step in the thermal regulation of fatty acid composition.</text>
</comment>
<evidence type="ECO:0000256" key="5">
    <source>
        <dbReference type="ARBA" id="ARBA00022516"/>
    </source>
</evidence>
<organism evidence="14 15">
    <name type="scientific">Candidatus Brocadia sinica JPN1</name>
    <dbReference type="NCBI Taxonomy" id="1197129"/>
    <lineage>
        <taxon>Bacteria</taxon>
        <taxon>Pseudomonadati</taxon>
        <taxon>Planctomycetota</taxon>
        <taxon>Candidatus Brocadiia</taxon>
        <taxon>Candidatus Brocadiales</taxon>
        <taxon>Candidatus Brocadiaceae</taxon>
        <taxon>Candidatus Brocadia</taxon>
    </lineage>
</organism>
<keyword evidence="8" id="KW-0443">Lipid metabolism</keyword>
<dbReference type="PANTHER" id="PTHR11712:SF336">
    <property type="entry name" value="3-OXOACYL-[ACYL-CARRIER-PROTEIN] SYNTHASE, MITOCHONDRIAL"/>
    <property type="match status" value="1"/>
</dbReference>
<comment type="catalytic activity">
    <reaction evidence="11">
        <text>(9Z)-hexadecenoyl-[ACP] + malonyl-[ACP] + H(+) = 3-oxo-(11Z)-octadecenoyl-[ACP] + holo-[ACP] + CO2</text>
        <dbReference type="Rhea" id="RHEA:55040"/>
        <dbReference type="Rhea" id="RHEA-COMP:9623"/>
        <dbReference type="Rhea" id="RHEA-COMP:9685"/>
        <dbReference type="Rhea" id="RHEA-COMP:10800"/>
        <dbReference type="Rhea" id="RHEA-COMP:14074"/>
        <dbReference type="ChEBI" id="CHEBI:15378"/>
        <dbReference type="ChEBI" id="CHEBI:16526"/>
        <dbReference type="ChEBI" id="CHEBI:64479"/>
        <dbReference type="ChEBI" id="CHEBI:78449"/>
        <dbReference type="ChEBI" id="CHEBI:83989"/>
        <dbReference type="ChEBI" id="CHEBI:138538"/>
        <dbReference type="EC" id="2.3.1.179"/>
    </reaction>
</comment>
<evidence type="ECO:0000256" key="6">
    <source>
        <dbReference type="ARBA" id="ARBA00022679"/>
    </source>
</evidence>
<feature type="domain" description="Ketosynthase family 3 (KS3)" evidence="13">
    <location>
        <begin position="2"/>
        <end position="403"/>
    </location>
</feature>
<dbReference type="InterPro" id="IPR017568">
    <property type="entry name" value="3-oxoacyl-ACP_synth-2"/>
</dbReference>
<reference evidence="15" key="1">
    <citation type="journal article" date="2015" name="Genome Announc.">
        <title>Draft Genome Sequence of an Anaerobic Ammonium-Oxidizing Bacterium, "Candidatus Brocadia sinica".</title>
        <authorList>
            <person name="Oshiki M."/>
            <person name="Shinyako-Hata K."/>
            <person name="Satoh H."/>
            <person name="Okabe S."/>
        </authorList>
    </citation>
    <scope>NUCLEOTIDE SEQUENCE [LARGE SCALE GENOMIC DNA]</scope>
    <source>
        <strain evidence="15">JPN1</strain>
    </source>
</reference>
<dbReference type="PIRSF" id="PIRSF000447">
    <property type="entry name" value="KAS_II"/>
    <property type="match status" value="1"/>
</dbReference>
<evidence type="ECO:0000256" key="10">
    <source>
        <dbReference type="ARBA" id="ARBA00023315"/>
    </source>
</evidence>